<dbReference type="EMBL" id="BMMF01000005">
    <property type="protein sequence ID" value="GGK31872.1"/>
    <property type="molecule type" value="Genomic_DNA"/>
</dbReference>
<keyword evidence="2" id="KW-0812">Transmembrane</keyword>
<comment type="subcellular location">
    <subcellularLocation>
        <location evidence="1">Endomembrane system</location>
        <topology evidence="1">Multi-pass membrane protein</topology>
    </subcellularLocation>
</comment>
<reference evidence="6 7" key="1">
    <citation type="journal article" date="2014" name="Int. J. Syst. Evol. Microbiol.">
        <title>Complete genome sequence of Corynebacterium casei LMG S-19264T (=DSM 44701T), isolated from a smear-ripened cheese.</title>
        <authorList>
            <consortium name="US DOE Joint Genome Institute (JGI-PGF)"/>
            <person name="Walter F."/>
            <person name="Albersmeier A."/>
            <person name="Kalinowski J."/>
            <person name="Ruckert C."/>
        </authorList>
    </citation>
    <scope>NUCLEOTIDE SEQUENCE [LARGE SCALE GENOMIC DNA]</scope>
    <source>
        <strain evidence="6 7">CGMCC 1.9161</strain>
    </source>
</reference>
<evidence type="ECO:0000313" key="7">
    <source>
        <dbReference type="Proteomes" id="UP000600449"/>
    </source>
</evidence>
<evidence type="ECO:0000259" key="5">
    <source>
        <dbReference type="Pfam" id="PF06803"/>
    </source>
</evidence>
<dbReference type="Proteomes" id="UP000600449">
    <property type="component" value="Unassembled WGS sequence"/>
</dbReference>
<comment type="caution">
    <text evidence="6">The sequence shown here is derived from an EMBL/GenBank/DDBJ whole genome shotgun (WGS) entry which is preliminary data.</text>
</comment>
<keyword evidence="4" id="KW-0472">Membrane</keyword>
<sequence length="123" mass="13612">MRLDEPFTAEEIEAMRRAGRGDTERTLSDAFDKARAIGKRLPFAQDVLAAYFCVRDPGTPRRVKWILLGALAYFVLPTDMVADFLPVVGFTDDVAVLTAAFGAVAASIRPEHREDARRAIEEA</sequence>
<dbReference type="InterPro" id="IPR016983">
    <property type="entry name" value="UCP031804"/>
</dbReference>
<evidence type="ECO:0000256" key="1">
    <source>
        <dbReference type="ARBA" id="ARBA00004127"/>
    </source>
</evidence>
<dbReference type="PIRSF" id="PIRSF031804">
    <property type="entry name" value="UCP031804"/>
    <property type="match status" value="1"/>
</dbReference>
<proteinExistence type="predicted"/>
<evidence type="ECO:0000256" key="2">
    <source>
        <dbReference type="ARBA" id="ARBA00022692"/>
    </source>
</evidence>
<dbReference type="RefSeq" id="WP_244645239.1">
    <property type="nucleotide sequence ID" value="NZ_BMMF01000005.1"/>
</dbReference>
<dbReference type="InterPro" id="IPR010652">
    <property type="entry name" value="DUF1232"/>
</dbReference>
<dbReference type="AlphaFoldDB" id="A0A917Q739"/>
<evidence type="ECO:0000313" key="6">
    <source>
        <dbReference type="EMBL" id="GGK31872.1"/>
    </source>
</evidence>
<gene>
    <name evidence="6" type="ORF">GCM10011322_18100</name>
</gene>
<evidence type="ECO:0000256" key="4">
    <source>
        <dbReference type="ARBA" id="ARBA00023136"/>
    </source>
</evidence>
<feature type="domain" description="DUF1232" evidence="5">
    <location>
        <begin position="63"/>
        <end position="98"/>
    </location>
</feature>
<keyword evidence="3" id="KW-1133">Transmembrane helix</keyword>
<name>A0A917Q739_9HYPH</name>
<dbReference type="Pfam" id="PF06803">
    <property type="entry name" value="DUF1232"/>
    <property type="match status" value="1"/>
</dbReference>
<protein>
    <recommendedName>
        <fullName evidence="5">DUF1232 domain-containing protein</fullName>
    </recommendedName>
</protein>
<accession>A0A917Q739</accession>
<evidence type="ECO:0000256" key="3">
    <source>
        <dbReference type="ARBA" id="ARBA00022989"/>
    </source>
</evidence>
<organism evidence="6 7">
    <name type="scientific">Salinarimonas ramus</name>
    <dbReference type="NCBI Taxonomy" id="690164"/>
    <lineage>
        <taxon>Bacteria</taxon>
        <taxon>Pseudomonadati</taxon>
        <taxon>Pseudomonadota</taxon>
        <taxon>Alphaproteobacteria</taxon>
        <taxon>Hyphomicrobiales</taxon>
        <taxon>Salinarimonadaceae</taxon>
        <taxon>Salinarimonas</taxon>
    </lineage>
</organism>
<keyword evidence="7" id="KW-1185">Reference proteome</keyword>
<dbReference type="GO" id="GO:0012505">
    <property type="term" value="C:endomembrane system"/>
    <property type="evidence" value="ECO:0007669"/>
    <property type="project" value="UniProtKB-SubCell"/>
</dbReference>